<dbReference type="InterPro" id="IPR029016">
    <property type="entry name" value="GAF-like_dom_sf"/>
</dbReference>
<dbReference type="Proteomes" id="UP000318801">
    <property type="component" value="Unassembled WGS sequence"/>
</dbReference>
<evidence type="ECO:0000313" key="3">
    <source>
        <dbReference type="Proteomes" id="UP000318801"/>
    </source>
</evidence>
<reference evidence="2 3" key="1">
    <citation type="submission" date="2019-06" db="EMBL/GenBank/DDBJ databases">
        <authorList>
            <person name="Li M."/>
        </authorList>
    </citation>
    <scope>NUCLEOTIDE SEQUENCE [LARGE SCALE GENOMIC DNA]</scope>
    <source>
        <strain evidence="2 3">BGMRC2036</strain>
    </source>
</reference>
<dbReference type="Pfam" id="PF13185">
    <property type="entry name" value="GAF_2"/>
    <property type="match status" value="1"/>
</dbReference>
<gene>
    <name evidence="2" type="ORF">FJU08_04240</name>
</gene>
<dbReference type="EMBL" id="VHLG01000002">
    <property type="protein sequence ID" value="TPW32227.1"/>
    <property type="molecule type" value="Genomic_DNA"/>
</dbReference>
<dbReference type="AlphaFoldDB" id="A0A506UH44"/>
<feature type="domain" description="GAF" evidence="1">
    <location>
        <begin position="25"/>
        <end position="148"/>
    </location>
</feature>
<evidence type="ECO:0000259" key="1">
    <source>
        <dbReference type="Pfam" id="PF13185"/>
    </source>
</evidence>
<dbReference type="RefSeq" id="WP_141147737.1">
    <property type="nucleotide sequence ID" value="NZ_VHLG01000002.1"/>
</dbReference>
<dbReference type="Gene3D" id="3.30.450.40">
    <property type="match status" value="1"/>
</dbReference>
<sequence length="167" mass="18317">MSNPDYLAFTRAMASDEAQPETAFAALEALAKEIVGVKLFTVMIADTAARVSERVYSNMPDVYPVSGTKPYNETYWSDVTLKRRETFVANTIEAIAEVFFDHKLINELGCQSVINVPVTVDGQVIGTINCLHEEGFYTPERVAAAEALKLPGAVCVLLREKLKQAVA</sequence>
<dbReference type="OrthoDB" id="7066078at2"/>
<name>A0A506UH44_9HYPH</name>
<protein>
    <submittedName>
        <fullName evidence="2">GAF domain-containing protein</fullName>
    </submittedName>
</protein>
<proteinExistence type="predicted"/>
<dbReference type="SUPFAM" id="SSF55781">
    <property type="entry name" value="GAF domain-like"/>
    <property type="match status" value="1"/>
</dbReference>
<evidence type="ECO:0000313" key="2">
    <source>
        <dbReference type="EMBL" id="TPW32227.1"/>
    </source>
</evidence>
<comment type="caution">
    <text evidence="2">The sequence shown here is derived from an EMBL/GenBank/DDBJ whole genome shotgun (WGS) entry which is preliminary data.</text>
</comment>
<keyword evidence="3" id="KW-1185">Reference proteome</keyword>
<dbReference type="InterPro" id="IPR003018">
    <property type="entry name" value="GAF"/>
</dbReference>
<organism evidence="2 3">
    <name type="scientific">Martelella alba</name>
    <dbReference type="NCBI Taxonomy" id="2590451"/>
    <lineage>
        <taxon>Bacteria</taxon>
        <taxon>Pseudomonadati</taxon>
        <taxon>Pseudomonadota</taxon>
        <taxon>Alphaproteobacteria</taxon>
        <taxon>Hyphomicrobiales</taxon>
        <taxon>Aurantimonadaceae</taxon>
        <taxon>Martelella</taxon>
    </lineage>
</organism>
<accession>A0A506UH44</accession>